<accession>A0ABU4T0A4</accession>
<evidence type="ECO:0000313" key="2">
    <source>
        <dbReference type="Proteomes" id="UP001285521"/>
    </source>
</evidence>
<keyword evidence="2" id="KW-1185">Reference proteome</keyword>
<proteinExistence type="predicted"/>
<dbReference type="RefSeq" id="WP_319966627.1">
    <property type="nucleotide sequence ID" value="NZ_JAXAVW010000011.1"/>
</dbReference>
<comment type="caution">
    <text evidence="1">The sequence shown here is derived from an EMBL/GenBank/DDBJ whole genome shotgun (WGS) entry which is preliminary data.</text>
</comment>
<protein>
    <submittedName>
        <fullName evidence="1">Uncharacterized protein</fullName>
    </submittedName>
</protein>
<dbReference type="Proteomes" id="UP001285521">
    <property type="component" value="Unassembled WGS sequence"/>
</dbReference>
<sequence length="314" mass="34146">MCNEVSGEVRGGTVLQVHQVTGDILLHREPARRDWITPARVLAVRVLLVLLLTCAQQYAVTALGDSTFPDGTAVWPLGVDEDEVAELVAARMRDCASEVVTAPVNCPQRGSAQRVHSVKWALMGNTRDGMWVVWHRDRFYVSGTAVMTLGYVTSGSHGYEVDEVRFTAEVRWRGSQTTTADVTLGQGMFPGLIRKEGFELTREEIGAAIRRRFNACTATTESPMGIGCPLAADAPRVSGVQWKLTNLQLAHARIEPDPEFGVVRVKGSYSVTASSCGPLDSQPQPLYTQSGTYRATLIGVAKGAARLLEIKHVP</sequence>
<gene>
    <name evidence="1" type="ORF">SK803_15205</name>
</gene>
<dbReference type="EMBL" id="JAXAVW010000011">
    <property type="protein sequence ID" value="MDX8031573.1"/>
    <property type="molecule type" value="Genomic_DNA"/>
</dbReference>
<organism evidence="1 2">
    <name type="scientific">Lentzea miocenica</name>
    <dbReference type="NCBI Taxonomy" id="3095431"/>
    <lineage>
        <taxon>Bacteria</taxon>
        <taxon>Bacillati</taxon>
        <taxon>Actinomycetota</taxon>
        <taxon>Actinomycetes</taxon>
        <taxon>Pseudonocardiales</taxon>
        <taxon>Pseudonocardiaceae</taxon>
        <taxon>Lentzea</taxon>
    </lineage>
</organism>
<reference evidence="1 2" key="1">
    <citation type="submission" date="2023-11" db="EMBL/GenBank/DDBJ databases">
        <title>Lentzea sokolovensis, sp. nov., Lentzea kristufkii, sp. nov., and Lentzea miocenensis, sp. nov., rare actinobacteria from Sokolov Coal Basin, Miocene lacustrine sediment, Czech Republic.</title>
        <authorList>
            <person name="Lara A."/>
            <person name="Kotroba L."/>
            <person name="Nouioui I."/>
            <person name="Neumann-Schaal M."/>
            <person name="Mast Y."/>
            <person name="Chronakova A."/>
        </authorList>
    </citation>
    <scope>NUCLEOTIDE SEQUENCE [LARGE SCALE GENOMIC DNA]</scope>
    <source>
        <strain evidence="1 2">BCCO 10_0856</strain>
    </source>
</reference>
<name>A0ABU4T0A4_9PSEU</name>
<evidence type="ECO:0000313" key="1">
    <source>
        <dbReference type="EMBL" id="MDX8031573.1"/>
    </source>
</evidence>